<keyword evidence="3" id="KW-0813">Transport</keyword>
<comment type="similarity">
    <text evidence="12">Belongs to the cytochrome b561 family.</text>
</comment>
<keyword evidence="7" id="KW-0479">Metal-binding</keyword>
<dbReference type="InterPro" id="IPR011577">
    <property type="entry name" value="Cyt_b561_bac/Ni-Hgenase"/>
</dbReference>
<keyword evidence="9 13" id="KW-1133">Transmembrane helix</keyword>
<proteinExistence type="inferred from homology"/>
<comment type="cofactor">
    <cofactor evidence="1">
        <name>heme b</name>
        <dbReference type="ChEBI" id="CHEBI:60344"/>
    </cofactor>
</comment>
<feature type="transmembrane region" description="Helical" evidence="13">
    <location>
        <begin position="92"/>
        <end position="111"/>
    </location>
</feature>
<dbReference type="InterPro" id="IPR052168">
    <property type="entry name" value="Cytochrome_b561_oxidase"/>
</dbReference>
<evidence type="ECO:0000256" key="5">
    <source>
        <dbReference type="ARBA" id="ARBA00022617"/>
    </source>
</evidence>
<evidence type="ECO:0000256" key="10">
    <source>
        <dbReference type="ARBA" id="ARBA00023004"/>
    </source>
</evidence>
<feature type="transmembrane region" description="Helical" evidence="13">
    <location>
        <begin position="163"/>
        <end position="181"/>
    </location>
</feature>
<dbReference type="SUPFAM" id="SSF81342">
    <property type="entry name" value="Transmembrane di-heme cytochromes"/>
    <property type="match status" value="1"/>
</dbReference>
<evidence type="ECO:0000256" key="4">
    <source>
        <dbReference type="ARBA" id="ARBA00022475"/>
    </source>
</evidence>
<name>A0ABW1YNH5_9GAMM</name>
<reference evidence="16" key="1">
    <citation type="journal article" date="2019" name="Int. J. Syst. Evol. Microbiol.">
        <title>The Global Catalogue of Microorganisms (GCM) 10K type strain sequencing project: providing services to taxonomists for standard genome sequencing and annotation.</title>
        <authorList>
            <consortium name="The Broad Institute Genomics Platform"/>
            <consortium name="The Broad Institute Genome Sequencing Center for Infectious Disease"/>
            <person name="Wu L."/>
            <person name="Ma J."/>
        </authorList>
    </citation>
    <scope>NUCLEOTIDE SEQUENCE [LARGE SCALE GENOMIC DNA]</scope>
    <source>
        <strain evidence="16">CGMCC 1.13718</strain>
    </source>
</reference>
<keyword evidence="4" id="KW-1003">Cell membrane</keyword>
<evidence type="ECO:0000313" key="15">
    <source>
        <dbReference type="EMBL" id="MFC6634205.1"/>
    </source>
</evidence>
<evidence type="ECO:0000256" key="13">
    <source>
        <dbReference type="SAM" id="Phobius"/>
    </source>
</evidence>
<keyword evidence="6 13" id="KW-0812">Transmembrane</keyword>
<evidence type="ECO:0000256" key="11">
    <source>
        <dbReference type="ARBA" id="ARBA00023136"/>
    </source>
</evidence>
<dbReference type="PANTHER" id="PTHR30529">
    <property type="entry name" value="CYTOCHROME B561"/>
    <property type="match status" value="1"/>
</dbReference>
<dbReference type="PANTHER" id="PTHR30529:SF7">
    <property type="entry name" value="CYTOCHROME B561 BACTERIAL_NI-HYDROGENASE DOMAIN-CONTAINING PROTEIN"/>
    <property type="match status" value="1"/>
</dbReference>
<evidence type="ECO:0000256" key="8">
    <source>
        <dbReference type="ARBA" id="ARBA00022982"/>
    </source>
</evidence>
<comment type="caution">
    <text evidence="15">The sequence shown here is derived from an EMBL/GenBank/DDBJ whole genome shotgun (WGS) entry which is preliminary data.</text>
</comment>
<keyword evidence="8" id="KW-0249">Electron transport</keyword>
<gene>
    <name evidence="15" type="ORF">ACFQBM_12975</name>
</gene>
<evidence type="ECO:0000256" key="7">
    <source>
        <dbReference type="ARBA" id="ARBA00022723"/>
    </source>
</evidence>
<organism evidence="15 16">
    <name type="scientific">Microbulbifer taiwanensis</name>
    <dbReference type="NCBI Taxonomy" id="986746"/>
    <lineage>
        <taxon>Bacteria</taxon>
        <taxon>Pseudomonadati</taxon>
        <taxon>Pseudomonadota</taxon>
        <taxon>Gammaproteobacteria</taxon>
        <taxon>Cellvibrionales</taxon>
        <taxon>Microbulbiferaceae</taxon>
        <taxon>Microbulbifer</taxon>
    </lineage>
</organism>
<dbReference type="InterPro" id="IPR016174">
    <property type="entry name" value="Di-haem_cyt_TM"/>
</dbReference>
<keyword evidence="11 13" id="KW-0472">Membrane</keyword>
<accession>A0ABW1YNH5</accession>
<protein>
    <submittedName>
        <fullName evidence="15">Cytochrome b</fullName>
    </submittedName>
</protein>
<evidence type="ECO:0000256" key="9">
    <source>
        <dbReference type="ARBA" id="ARBA00022989"/>
    </source>
</evidence>
<keyword evidence="10" id="KW-0408">Iron</keyword>
<feature type="domain" description="Cytochrome b561 bacterial/Ni-hydrogenase" evidence="14">
    <location>
        <begin position="10"/>
        <end position="194"/>
    </location>
</feature>
<dbReference type="RefSeq" id="WP_193189894.1">
    <property type="nucleotide sequence ID" value="NZ_JACZFR010000009.1"/>
</dbReference>
<evidence type="ECO:0000256" key="12">
    <source>
        <dbReference type="ARBA" id="ARBA00037975"/>
    </source>
</evidence>
<feature type="transmembrane region" description="Helical" evidence="13">
    <location>
        <begin position="16"/>
        <end position="34"/>
    </location>
</feature>
<keyword evidence="5" id="KW-0349">Heme</keyword>
<dbReference type="EMBL" id="JBHSVR010000001">
    <property type="protein sequence ID" value="MFC6634205.1"/>
    <property type="molecule type" value="Genomic_DNA"/>
</dbReference>
<evidence type="ECO:0000256" key="6">
    <source>
        <dbReference type="ARBA" id="ARBA00022692"/>
    </source>
</evidence>
<evidence type="ECO:0000256" key="3">
    <source>
        <dbReference type="ARBA" id="ARBA00022448"/>
    </source>
</evidence>
<evidence type="ECO:0000256" key="1">
    <source>
        <dbReference type="ARBA" id="ARBA00001970"/>
    </source>
</evidence>
<evidence type="ECO:0000313" key="16">
    <source>
        <dbReference type="Proteomes" id="UP001596425"/>
    </source>
</evidence>
<evidence type="ECO:0000259" key="14">
    <source>
        <dbReference type="Pfam" id="PF01292"/>
    </source>
</evidence>
<feature type="transmembrane region" description="Helical" evidence="13">
    <location>
        <begin position="54"/>
        <end position="72"/>
    </location>
</feature>
<keyword evidence="16" id="KW-1185">Reference proteome</keyword>
<evidence type="ECO:0000256" key="2">
    <source>
        <dbReference type="ARBA" id="ARBA00004651"/>
    </source>
</evidence>
<dbReference type="Proteomes" id="UP001596425">
    <property type="component" value="Unassembled WGS sequence"/>
</dbReference>
<sequence>MAIRNTADNYGTVAKWLHWGTALLFLLSYVTVYYRHWFTEEQTPENWTALQLHLSVGVTIGVLVLLRILWRVMNPAPRPEPGSRLAQLAAHAGHYALYAIMILAPLTGYLGTSVDTEYFFLFDIPKFESTQVFALLVTGGFGISFEQFERPLDFVHKQLLGEWLIWMLVTGHALAALYHHWGRRDRTLYKMTNGKI</sequence>
<comment type="subcellular location">
    <subcellularLocation>
        <location evidence="2">Cell membrane</location>
        <topology evidence="2">Multi-pass membrane protein</topology>
    </subcellularLocation>
</comment>
<dbReference type="Pfam" id="PF01292">
    <property type="entry name" value="Ni_hydr_CYTB"/>
    <property type="match status" value="1"/>
</dbReference>